<evidence type="ECO:0000313" key="5">
    <source>
        <dbReference type="Proteomes" id="UP001500547"/>
    </source>
</evidence>
<comment type="similarity">
    <text evidence="1">Belongs to the esterase D family.</text>
</comment>
<comment type="caution">
    <text evidence="4">The sequence shown here is derived from an EMBL/GenBank/DDBJ whole genome shotgun (WGS) entry which is preliminary data.</text>
</comment>
<evidence type="ECO:0000256" key="1">
    <source>
        <dbReference type="ARBA" id="ARBA00005622"/>
    </source>
</evidence>
<feature type="chain" id="PRO_5047126340" evidence="3">
    <location>
        <begin position="28"/>
        <end position="332"/>
    </location>
</feature>
<evidence type="ECO:0000256" key="2">
    <source>
        <dbReference type="ARBA" id="ARBA00022801"/>
    </source>
</evidence>
<dbReference type="InterPro" id="IPR000801">
    <property type="entry name" value="Esterase-like"/>
</dbReference>
<dbReference type="EMBL" id="BAABLD010000005">
    <property type="protein sequence ID" value="GAA5161007.1"/>
    <property type="molecule type" value="Genomic_DNA"/>
</dbReference>
<accession>A0ABP9QFJ3</accession>
<dbReference type="PANTHER" id="PTHR40841">
    <property type="entry name" value="SIDEROPHORE TRIACETYLFUSARININE C ESTERASE"/>
    <property type="match status" value="1"/>
</dbReference>
<reference evidence="5" key="1">
    <citation type="journal article" date="2019" name="Int. J. Syst. Evol. Microbiol.">
        <title>The Global Catalogue of Microorganisms (GCM) 10K type strain sequencing project: providing services to taxonomists for standard genome sequencing and annotation.</title>
        <authorList>
            <consortium name="The Broad Institute Genomics Platform"/>
            <consortium name="The Broad Institute Genome Sequencing Center for Infectious Disease"/>
            <person name="Wu L."/>
            <person name="Ma J."/>
        </authorList>
    </citation>
    <scope>NUCLEOTIDE SEQUENCE [LARGE SCALE GENOMIC DNA]</scope>
    <source>
        <strain evidence="5">JCM 18715</strain>
    </source>
</reference>
<dbReference type="GO" id="GO:0016787">
    <property type="term" value="F:hydrolase activity"/>
    <property type="evidence" value="ECO:0007669"/>
    <property type="project" value="UniProtKB-KW"/>
</dbReference>
<evidence type="ECO:0000313" key="4">
    <source>
        <dbReference type="EMBL" id="GAA5161007.1"/>
    </source>
</evidence>
<proteinExistence type="inferred from homology"/>
<sequence length="332" mass="36577">MPLPLNRLIRSAFLIGLSMLITQPVQAQTAAAPQTALAAPNFAVPADWQPGQLSRTLSFELDSKHTGQRYRILVGMPHKPAPASGYPTLWMLDGLASFPITEYMRPRPASPTDSPQYLAKIGDEPAGLVVAIGYTNGQIIDVNGRALDYTPALPAGTKTGDALSPRHGGADAFLQFLTLELRPLIARHFAMDPQRHTLFGFSYGGLFALHTLTTAPQHFQRYWAASPSLWFGESFTLRQLSQRLPAMRLAAPTRVMVTVGMDEQYPERFASPEAKQRLQSRAMVDNTRLFAQQLGDAKLDKLQLESQSVAGHDHHDMLLHGARRVVEFAFAP</sequence>
<evidence type="ECO:0000256" key="3">
    <source>
        <dbReference type="SAM" id="SignalP"/>
    </source>
</evidence>
<dbReference type="Gene3D" id="3.40.50.1820">
    <property type="entry name" value="alpha/beta hydrolase"/>
    <property type="match status" value="1"/>
</dbReference>
<dbReference type="SUPFAM" id="SSF53474">
    <property type="entry name" value="alpha/beta-Hydrolases"/>
    <property type="match status" value="1"/>
</dbReference>
<dbReference type="Proteomes" id="UP001500547">
    <property type="component" value="Unassembled WGS sequence"/>
</dbReference>
<feature type="signal peptide" evidence="3">
    <location>
        <begin position="1"/>
        <end position="27"/>
    </location>
</feature>
<organism evidence="4 5">
    <name type="scientific">Viridibacterium curvum</name>
    <dbReference type="NCBI Taxonomy" id="1101404"/>
    <lineage>
        <taxon>Bacteria</taxon>
        <taxon>Pseudomonadati</taxon>
        <taxon>Pseudomonadota</taxon>
        <taxon>Betaproteobacteria</taxon>
        <taxon>Rhodocyclales</taxon>
        <taxon>Rhodocyclaceae</taxon>
        <taxon>Viridibacterium</taxon>
    </lineage>
</organism>
<dbReference type="InterPro" id="IPR052558">
    <property type="entry name" value="Siderophore_Hydrolase_D"/>
</dbReference>
<keyword evidence="2 4" id="KW-0378">Hydrolase</keyword>
<keyword evidence="5" id="KW-1185">Reference proteome</keyword>
<dbReference type="Pfam" id="PF00756">
    <property type="entry name" value="Esterase"/>
    <property type="match status" value="1"/>
</dbReference>
<dbReference type="InterPro" id="IPR029058">
    <property type="entry name" value="AB_hydrolase_fold"/>
</dbReference>
<protein>
    <submittedName>
        <fullName evidence="4">Alpha/beta hydrolase-fold protein</fullName>
    </submittedName>
</protein>
<dbReference type="PANTHER" id="PTHR40841:SF2">
    <property type="entry name" value="SIDEROPHORE-DEGRADING ESTERASE (EUROFUNG)"/>
    <property type="match status" value="1"/>
</dbReference>
<dbReference type="RefSeq" id="WP_345531724.1">
    <property type="nucleotide sequence ID" value="NZ_BAABLD010000005.1"/>
</dbReference>
<keyword evidence="3" id="KW-0732">Signal</keyword>
<name>A0ABP9QFJ3_9RHOO</name>
<gene>
    <name evidence="4" type="ORF">GCM10025770_09530</name>
</gene>